<evidence type="ECO:0008006" key="3">
    <source>
        <dbReference type="Google" id="ProtNLM"/>
    </source>
</evidence>
<dbReference type="RefSeq" id="WP_201368680.1">
    <property type="nucleotide sequence ID" value="NZ_BNJG01000001.1"/>
</dbReference>
<protein>
    <recommendedName>
        <fullName evidence="3">Integrase</fullName>
    </recommendedName>
</protein>
<reference evidence="1 2" key="1">
    <citation type="journal article" date="2021" name="Int. J. Syst. Evol. Microbiol.">
        <title>Reticulibacter mediterranei gen. nov., sp. nov., within the new family Reticulibacteraceae fam. nov., and Ktedonospora formicarum gen. nov., sp. nov., Ktedonobacter robiniae sp. nov., Dictyobacter formicarum sp. nov. and Dictyobacter arantiisoli sp. nov., belonging to the class Ktedonobacteria.</title>
        <authorList>
            <person name="Yabe S."/>
            <person name="Zheng Y."/>
            <person name="Wang C.M."/>
            <person name="Sakai Y."/>
            <person name="Abe K."/>
            <person name="Yokota A."/>
            <person name="Donadio S."/>
            <person name="Cavaletti L."/>
            <person name="Monciardini P."/>
        </authorList>
    </citation>
    <scope>NUCLEOTIDE SEQUENCE [LARGE SCALE GENOMIC DNA]</scope>
    <source>
        <strain evidence="1 2">SOSP1-30</strain>
    </source>
</reference>
<accession>A0ABQ3UG52</accession>
<keyword evidence="2" id="KW-1185">Reference proteome</keyword>
<proteinExistence type="predicted"/>
<evidence type="ECO:0000313" key="1">
    <source>
        <dbReference type="EMBL" id="GHO51694.1"/>
    </source>
</evidence>
<dbReference type="EMBL" id="BNJG01000001">
    <property type="protein sequence ID" value="GHO51694.1"/>
    <property type="molecule type" value="Genomic_DNA"/>
</dbReference>
<comment type="caution">
    <text evidence="1">The sequence shown here is derived from an EMBL/GenBank/DDBJ whole genome shotgun (WGS) entry which is preliminary data.</text>
</comment>
<dbReference type="Proteomes" id="UP000654345">
    <property type="component" value="Unassembled WGS sequence"/>
</dbReference>
<organism evidence="1 2">
    <name type="scientific">Ktedonobacter robiniae</name>
    <dbReference type="NCBI Taxonomy" id="2778365"/>
    <lineage>
        <taxon>Bacteria</taxon>
        <taxon>Bacillati</taxon>
        <taxon>Chloroflexota</taxon>
        <taxon>Ktedonobacteria</taxon>
        <taxon>Ktedonobacterales</taxon>
        <taxon>Ktedonobacteraceae</taxon>
        <taxon>Ktedonobacter</taxon>
    </lineage>
</organism>
<name>A0ABQ3UG52_9CHLR</name>
<sequence>MGKRGNGEGSIYKQREGLYAAYVTGADGKRKYFYGKTKTKVREKLNQALLEKQQGSLVTGPNQNNGAVFEGLARTFAEAECS</sequence>
<evidence type="ECO:0000313" key="2">
    <source>
        <dbReference type="Proteomes" id="UP000654345"/>
    </source>
</evidence>
<gene>
    <name evidence="1" type="ORF">KSB_01690</name>
</gene>